<sequence>MIELPLFLVPGAPLALLILFALPQARATARALVPVAPLPALLAALAPVAPPPLALDWLLLGTRLALTETGATFLAFSALLWALAGWGAERLLVRDPARDRFSVCLLLAMTGNLGLLVAQDLGSFYAFFAMMSLASWGLVLHGGGAAQVFAGRIYIAFAILGEVALFAGLAMGAFATGTYMLADLAQPGVPPLALALVAVGFLIKLGAVPLHLWLPLAHSAAPAPASAVLSGAMLKAGLFGLMTVLPLGAVVAPEAGALLAAMAVAGLLIAPLLGLVQGDPKAVLAYSSIGQMSLMALGLGVGLAAPEAWPAIAVALVLLAAHHAFAKAALFLGVPVVWATGIGWPRALVLGAMALPAAALIGLPGTSGGLAKDAIKTAVAVGPGAWAFWLAPALFAASLGTACLMLRAFALLAAAPIRAEVPRGVALPFAVAVGLGVAGLALIPVPTHAAKAAVPSDLLPLAMAAALAALTLAAVRLARVRLVPPAPGGLLAAFEQVPVPAPVLALPAPERRGRALAPRRRRRPDGLAQSGGLAILGMAAALALAAVMLPEPAGSANPTSGAPAPAAAPAQSPAAGD</sequence>
<feature type="transmembrane region" description="Helical" evidence="10">
    <location>
        <begin position="425"/>
        <end position="446"/>
    </location>
</feature>
<feature type="domain" description="NADH:quinone oxidoreductase/Mrp antiporter transmembrane" evidence="11">
    <location>
        <begin position="118"/>
        <end position="378"/>
    </location>
</feature>
<feature type="transmembrane region" description="Helical" evidence="10">
    <location>
        <begin position="386"/>
        <end position="413"/>
    </location>
</feature>
<dbReference type="Proteomes" id="UP000245680">
    <property type="component" value="Unassembled WGS sequence"/>
</dbReference>
<feature type="transmembrane region" description="Helical" evidence="10">
    <location>
        <begin position="311"/>
        <end position="340"/>
    </location>
</feature>
<feature type="transmembrane region" description="Helical" evidence="10">
    <location>
        <begin position="527"/>
        <end position="549"/>
    </location>
</feature>
<feature type="transmembrane region" description="Helical" evidence="10">
    <location>
        <begin position="29"/>
        <end position="49"/>
    </location>
</feature>
<feature type="transmembrane region" description="Helical" evidence="10">
    <location>
        <begin position="283"/>
        <end position="305"/>
    </location>
</feature>
<comment type="caution">
    <text evidence="12">The sequence shown here is derived from an EMBL/GenBank/DDBJ whole genome shotgun (WGS) entry which is preliminary data.</text>
</comment>
<evidence type="ECO:0000256" key="6">
    <source>
        <dbReference type="ARBA" id="ARBA00022989"/>
    </source>
</evidence>
<reference evidence="12 13" key="1">
    <citation type="submission" date="2018-05" db="EMBL/GenBank/DDBJ databases">
        <title>Rhodobacteraceae gen. nov., sp. nov. isolated from sea water.</title>
        <authorList>
            <person name="Ren Y."/>
        </authorList>
    </citation>
    <scope>NUCLEOTIDE SEQUENCE [LARGE SCALE GENOMIC DNA]</scope>
    <source>
        <strain evidence="12 13">TG-679</strain>
    </source>
</reference>
<feature type="transmembrane region" description="Helical" evidence="10">
    <location>
        <begin position="100"/>
        <end position="118"/>
    </location>
</feature>
<feature type="transmembrane region" description="Helical" evidence="10">
    <location>
        <begin position="255"/>
        <end position="276"/>
    </location>
</feature>
<evidence type="ECO:0000256" key="1">
    <source>
        <dbReference type="ARBA" id="ARBA00002378"/>
    </source>
</evidence>
<name>A0A2V2L6Q4_9RHOB</name>
<dbReference type="EMBL" id="QGKU01000060">
    <property type="protein sequence ID" value="PWR01108.1"/>
    <property type="molecule type" value="Genomic_DNA"/>
</dbReference>
<feature type="transmembrane region" description="Helical" evidence="10">
    <location>
        <begin position="124"/>
        <end position="141"/>
    </location>
</feature>
<feature type="transmembrane region" description="Helical" evidence="10">
    <location>
        <begin position="69"/>
        <end position="88"/>
    </location>
</feature>
<keyword evidence="6 10" id="KW-1133">Transmembrane helix</keyword>
<dbReference type="AlphaFoldDB" id="A0A2V2L6Q4"/>
<evidence type="ECO:0000256" key="5">
    <source>
        <dbReference type="ARBA" id="ARBA00022692"/>
    </source>
</evidence>
<evidence type="ECO:0000259" key="11">
    <source>
        <dbReference type="Pfam" id="PF00361"/>
    </source>
</evidence>
<keyword evidence="7 10" id="KW-0472">Membrane</keyword>
<evidence type="ECO:0000256" key="3">
    <source>
        <dbReference type="ARBA" id="ARBA00005346"/>
    </source>
</evidence>
<feature type="region of interest" description="Disordered" evidence="9">
    <location>
        <begin position="553"/>
        <end position="577"/>
    </location>
</feature>
<comment type="subcellular location">
    <subcellularLocation>
        <location evidence="2">Cell membrane</location>
        <topology evidence="2">Multi-pass membrane protein</topology>
    </subcellularLocation>
    <subcellularLocation>
        <location evidence="8">Membrane</location>
        <topology evidence="8">Multi-pass membrane protein</topology>
    </subcellularLocation>
</comment>
<comment type="similarity">
    <text evidence="3">Belongs to the CPA3 antiporters (TC 2.A.63) subunit D family.</text>
</comment>
<feature type="transmembrane region" description="Helical" evidence="10">
    <location>
        <begin position="226"/>
        <end position="249"/>
    </location>
</feature>
<comment type="function">
    <text evidence="1">NDH-1 shuttles electrons from NADH, via FMN and iron-sulfur (Fe-S) centers, to quinones in the respiratory chain. The immediate electron acceptor for the enzyme in this species is believed to be ubiquinone. Couples the redox reaction to proton translocation (for every two electrons transferred, four hydrogen ions are translocated across the cytoplasmic membrane), and thus conserves the redox energy in a proton gradient.</text>
</comment>
<keyword evidence="13" id="KW-1185">Reference proteome</keyword>
<dbReference type="PANTHER" id="PTHR42703:SF1">
    <property type="entry name" value="NA(+)_H(+) ANTIPORTER SUBUNIT D1"/>
    <property type="match status" value="1"/>
</dbReference>
<feature type="transmembrane region" description="Helical" evidence="10">
    <location>
        <begin position="192"/>
        <end position="214"/>
    </location>
</feature>
<protein>
    <recommendedName>
        <fullName evidence="11">NADH:quinone oxidoreductase/Mrp antiporter transmembrane domain-containing protein</fullName>
    </recommendedName>
</protein>
<evidence type="ECO:0000313" key="13">
    <source>
        <dbReference type="Proteomes" id="UP000245680"/>
    </source>
</evidence>
<feature type="transmembrane region" description="Helical" evidence="10">
    <location>
        <begin position="347"/>
        <end position="366"/>
    </location>
</feature>
<dbReference type="GO" id="GO:0005886">
    <property type="term" value="C:plasma membrane"/>
    <property type="evidence" value="ECO:0007669"/>
    <property type="project" value="UniProtKB-SubCell"/>
</dbReference>
<feature type="transmembrane region" description="Helical" evidence="10">
    <location>
        <begin position="6"/>
        <end position="22"/>
    </location>
</feature>
<evidence type="ECO:0000256" key="8">
    <source>
        <dbReference type="RuleBase" id="RU000320"/>
    </source>
</evidence>
<evidence type="ECO:0000256" key="9">
    <source>
        <dbReference type="SAM" id="MobiDB-lite"/>
    </source>
</evidence>
<dbReference type="OrthoDB" id="9768329at2"/>
<accession>A0A2V2L6Q4</accession>
<evidence type="ECO:0000256" key="2">
    <source>
        <dbReference type="ARBA" id="ARBA00004651"/>
    </source>
</evidence>
<keyword evidence="5 8" id="KW-0812">Transmembrane</keyword>
<dbReference type="InterPro" id="IPR050586">
    <property type="entry name" value="CPA3_Na-H_Antiporter_D"/>
</dbReference>
<gene>
    <name evidence="12" type="ORF">DKT77_18260</name>
</gene>
<proteinExistence type="inferred from homology"/>
<dbReference type="Pfam" id="PF00361">
    <property type="entry name" value="Proton_antipo_M"/>
    <property type="match status" value="1"/>
</dbReference>
<evidence type="ECO:0000256" key="10">
    <source>
        <dbReference type="SAM" id="Phobius"/>
    </source>
</evidence>
<keyword evidence="4" id="KW-1003">Cell membrane</keyword>
<evidence type="ECO:0000313" key="12">
    <source>
        <dbReference type="EMBL" id="PWR01108.1"/>
    </source>
</evidence>
<organism evidence="12 13">
    <name type="scientific">Meridianimarinicoccus roseus</name>
    <dbReference type="NCBI Taxonomy" id="2072018"/>
    <lineage>
        <taxon>Bacteria</taxon>
        <taxon>Pseudomonadati</taxon>
        <taxon>Pseudomonadota</taxon>
        <taxon>Alphaproteobacteria</taxon>
        <taxon>Rhodobacterales</taxon>
        <taxon>Paracoccaceae</taxon>
        <taxon>Meridianimarinicoccus</taxon>
    </lineage>
</organism>
<dbReference type="PRINTS" id="PR01434">
    <property type="entry name" value="NADHDHGNASE5"/>
</dbReference>
<feature type="transmembrane region" description="Helical" evidence="10">
    <location>
        <begin position="458"/>
        <end position="478"/>
    </location>
</feature>
<evidence type="ECO:0000256" key="7">
    <source>
        <dbReference type="ARBA" id="ARBA00023136"/>
    </source>
</evidence>
<evidence type="ECO:0000256" key="4">
    <source>
        <dbReference type="ARBA" id="ARBA00022475"/>
    </source>
</evidence>
<dbReference type="PANTHER" id="PTHR42703">
    <property type="entry name" value="NADH DEHYDROGENASE"/>
    <property type="match status" value="1"/>
</dbReference>
<dbReference type="RefSeq" id="WP_109813093.1">
    <property type="nucleotide sequence ID" value="NZ_QGKU01000060.1"/>
</dbReference>
<dbReference type="InterPro" id="IPR001750">
    <property type="entry name" value="ND/Mrp_TM"/>
</dbReference>
<feature type="transmembrane region" description="Helical" evidence="10">
    <location>
        <begin position="153"/>
        <end position="180"/>
    </location>
</feature>